<keyword evidence="4 7" id="KW-0812">Transmembrane</keyword>
<dbReference type="SUPFAM" id="SSF161098">
    <property type="entry name" value="MetI-like"/>
    <property type="match status" value="1"/>
</dbReference>
<evidence type="ECO:0000256" key="1">
    <source>
        <dbReference type="ARBA" id="ARBA00004651"/>
    </source>
</evidence>
<evidence type="ECO:0000259" key="8">
    <source>
        <dbReference type="PROSITE" id="PS50928"/>
    </source>
</evidence>
<gene>
    <name evidence="9" type="ORF">G3T38_09225</name>
</gene>
<feature type="transmembrane region" description="Helical" evidence="7">
    <location>
        <begin position="179"/>
        <end position="196"/>
    </location>
</feature>
<feature type="transmembrane region" description="Helical" evidence="7">
    <location>
        <begin position="111"/>
        <end position="138"/>
    </location>
</feature>
<dbReference type="InterPro" id="IPR025966">
    <property type="entry name" value="OppC_N"/>
</dbReference>
<organism evidence="9 10">
    <name type="scientific">Nocardioides zeae</name>
    <dbReference type="NCBI Taxonomy" id="1457234"/>
    <lineage>
        <taxon>Bacteria</taxon>
        <taxon>Bacillati</taxon>
        <taxon>Actinomycetota</taxon>
        <taxon>Actinomycetes</taxon>
        <taxon>Propionibacteriales</taxon>
        <taxon>Nocardioidaceae</taxon>
        <taxon>Nocardioides</taxon>
    </lineage>
</organism>
<protein>
    <submittedName>
        <fullName evidence="9">ABC transporter permease</fullName>
    </submittedName>
</protein>
<sequence length="317" mass="32487">MSLPVPSATGADPIAVGPVAPEEAGVSLGRATWRRLRRTPTAWVGAVIIGLFVLVALAAPLLTPYEPASTRWAAEVSTTNVPGPSAEHWLGLDRYGADMATQLLYGARTSLLYGVVSTLIGLLAGTALGALAGGAGAVGGRVGAWVDATIMRVVDVMLAVPSLLLAVSIAAVLGKSGTAIVVAIGAAQVPVFARLLRSSMLAQAGADYVLAANALGLRRSRIVMSHLLPNSVGPTIVQATLNLATAIIEVAALSYLGLGTPEVASAEWGRMLVAAQERFDEAPRLALLPGIAIAVTALGFTLLGEALREALDPRSRR</sequence>
<keyword evidence="2 7" id="KW-0813">Transport</keyword>
<evidence type="ECO:0000313" key="9">
    <source>
        <dbReference type="EMBL" id="NEN78461.1"/>
    </source>
</evidence>
<feature type="transmembrane region" description="Helical" evidence="7">
    <location>
        <begin position="286"/>
        <end position="307"/>
    </location>
</feature>
<feature type="transmembrane region" description="Helical" evidence="7">
    <location>
        <begin position="150"/>
        <end position="173"/>
    </location>
</feature>
<accession>A0A6P0HIN2</accession>
<evidence type="ECO:0000256" key="5">
    <source>
        <dbReference type="ARBA" id="ARBA00022989"/>
    </source>
</evidence>
<keyword evidence="10" id="KW-1185">Reference proteome</keyword>
<dbReference type="InterPro" id="IPR050366">
    <property type="entry name" value="BP-dependent_transpt_permease"/>
</dbReference>
<evidence type="ECO:0000256" key="4">
    <source>
        <dbReference type="ARBA" id="ARBA00022692"/>
    </source>
</evidence>
<keyword evidence="3" id="KW-1003">Cell membrane</keyword>
<feature type="domain" description="ABC transmembrane type-1" evidence="8">
    <location>
        <begin position="107"/>
        <end position="304"/>
    </location>
</feature>
<evidence type="ECO:0000256" key="7">
    <source>
        <dbReference type="RuleBase" id="RU363032"/>
    </source>
</evidence>
<dbReference type="GO" id="GO:0055085">
    <property type="term" value="P:transmembrane transport"/>
    <property type="evidence" value="ECO:0007669"/>
    <property type="project" value="InterPro"/>
</dbReference>
<name>A0A6P0HIN2_9ACTN</name>
<dbReference type="PANTHER" id="PTHR43386">
    <property type="entry name" value="OLIGOPEPTIDE TRANSPORT SYSTEM PERMEASE PROTEIN APPC"/>
    <property type="match status" value="1"/>
</dbReference>
<dbReference type="Pfam" id="PF12911">
    <property type="entry name" value="OppC_N"/>
    <property type="match status" value="1"/>
</dbReference>
<keyword evidence="6 7" id="KW-0472">Membrane</keyword>
<dbReference type="Proteomes" id="UP000468687">
    <property type="component" value="Unassembled WGS sequence"/>
</dbReference>
<dbReference type="GO" id="GO:0005886">
    <property type="term" value="C:plasma membrane"/>
    <property type="evidence" value="ECO:0007669"/>
    <property type="project" value="UniProtKB-SubCell"/>
</dbReference>
<dbReference type="InterPro" id="IPR000515">
    <property type="entry name" value="MetI-like"/>
</dbReference>
<dbReference type="InterPro" id="IPR035906">
    <property type="entry name" value="MetI-like_sf"/>
</dbReference>
<reference evidence="9 10" key="1">
    <citation type="journal article" date="2014" name="Int. J. Syst. Evol. Microbiol.">
        <title>Nocardioides zeae sp. nov., isolated from the stem of Zea mays.</title>
        <authorList>
            <person name="Glaeser S.P."/>
            <person name="McInroy J.A."/>
            <person name="Busse H.J."/>
            <person name="Kampfer P."/>
        </authorList>
    </citation>
    <scope>NUCLEOTIDE SEQUENCE [LARGE SCALE GENOMIC DNA]</scope>
    <source>
        <strain evidence="9 10">JCM 30728</strain>
    </source>
</reference>
<dbReference type="PROSITE" id="PS50928">
    <property type="entry name" value="ABC_TM1"/>
    <property type="match status" value="1"/>
</dbReference>
<evidence type="ECO:0000256" key="2">
    <source>
        <dbReference type="ARBA" id="ARBA00022448"/>
    </source>
</evidence>
<evidence type="ECO:0000256" key="3">
    <source>
        <dbReference type="ARBA" id="ARBA00022475"/>
    </source>
</evidence>
<evidence type="ECO:0000256" key="6">
    <source>
        <dbReference type="ARBA" id="ARBA00023136"/>
    </source>
</evidence>
<dbReference type="CDD" id="cd06261">
    <property type="entry name" value="TM_PBP2"/>
    <property type="match status" value="1"/>
</dbReference>
<dbReference type="Pfam" id="PF00528">
    <property type="entry name" value="BPD_transp_1"/>
    <property type="match status" value="1"/>
</dbReference>
<dbReference type="EMBL" id="JAAGXA010000005">
    <property type="protein sequence ID" value="NEN78461.1"/>
    <property type="molecule type" value="Genomic_DNA"/>
</dbReference>
<comment type="subcellular location">
    <subcellularLocation>
        <location evidence="1 7">Cell membrane</location>
        <topology evidence="1 7">Multi-pass membrane protein</topology>
    </subcellularLocation>
</comment>
<keyword evidence="5 7" id="KW-1133">Transmembrane helix</keyword>
<comment type="similarity">
    <text evidence="7">Belongs to the binding-protein-dependent transport system permease family.</text>
</comment>
<dbReference type="RefSeq" id="WP_163771997.1">
    <property type="nucleotide sequence ID" value="NZ_JAAGXA010000005.1"/>
</dbReference>
<dbReference type="PANTHER" id="PTHR43386:SF25">
    <property type="entry name" value="PEPTIDE ABC TRANSPORTER PERMEASE PROTEIN"/>
    <property type="match status" value="1"/>
</dbReference>
<evidence type="ECO:0000313" key="10">
    <source>
        <dbReference type="Proteomes" id="UP000468687"/>
    </source>
</evidence>
<comment type="caution">
    <text evidence="9">The sequence shown here is derived from an EMBL/GenBank/DDBJ whole genome shotgun (WGS) entry which is preliminary data.</text>
</comment>
<dbReference type="AlphaFoldDB" id="A0A6P0HIN2"/>
<dbReference type="Gene3D" id="1.10.3720.10">
    <property type="entry name" value="MetI-like"/>
    <property type="match status" value="1"/>
</dbReference>
<feature type="transmembrane region" description="Helical" evidence="7">
    <location>
        <begin position="42"/>
        <end position="62"/>
    </location>
</feature>
<proteinExistence type="inferred from homology"/>